<dbReference type="Proteomes" id="UP000594638">
    <property type="component" value="Unassembled WGS sequence"/>
</dbReference>
<dbReference type="AlphaFoldDB" id="A0A8S0T5C9"/>
<gene>
    <name evidence="2" type="ORF">OLEA9_A059008</name>
</gene>
<feature type="region of interest" description="Disordered" evidence="1">
    <location>
        <begin position="38"/>
        <end position="71"/>
    </location>
</feature>
<reference evidence="2 3" key="1">
    <citation type="submission" date="2019-12" db="EMBL/GenBank/DDBJ databases">
        <authorList>
            <person name="Alioto T."/>
            <person name="Alioto T."/>
            <person name="Gomez Garrido J."/>
        </authorList>
    </citation>
    <scope>NUCLEOTIDE SEQUENCE [LARGE SCALE GENOMIC DNA]</scope>
</reference>
<accession>A0A8S0T5C9</accession>
<proteinExistence type="predicted"/>
<evidence type="ECO:0000313" key="2">
    <source>
        <dbReference type="EMBL" id="CAA2999688.1"/>
    </source>
</evidence>
<dbReference type="EMBL" id="CACTIH010005645">
    <property type="protein sequence ID" value="CAA2999688.1"/>
    <property type="molecule type" value="Genomic_DNA"/>
</dbReference>
<keyword evidence="3" id="KW-1185">Reference proteome</keyword>
<evidence type="ECO:0000256" key="1">
    <source>
        <dbReference type="SAM" id="MobiDB-lite"/>
    </source>
</evidence>
<sequence>MQNMNTVSPWEVEHALSTPQLHPSKKLKAYQNSGILLDEGEESFDKNESSNSSAGHLNSSSSDQSRSSASLQGARLDQNAISYKVITDPVENVAKLESSAILTLANNGDSSFERLSVSPCGLELVGLQRNHSSNKGVVAATCALNGNMEMEERVCTLGLCVFAVGFKCWGFGI</sequence>
<name>A0A8S0T5C9_OLEEU</name>
<organism evidence="2 3">
    <name type="scientific">Olea europaea subsp. europaea</name>
    <dbReference type="NCBI Taxonomy" id="158383"/>
    <lineage>
        <taxon>Eukaryota</taxon>
        <taxon>Viridiplantae</taxon>
        <taxon>Streptophyta</taxon>
        <taxon>Embryophyta</taxon>
        <taxon>Tracheophyta</taxon>
        <taxon>Spermatophyta</taxon>
        <taxon>Magnoliopsida</taxon>
        <taxon>eudicotyledons</taxon>
        <taxon>Gunneridae</taxon>
        <taxon>Pentapetalae</taxon>
        <taxon>asterids</taxon>
        <taxon>lamiids</taxon>
        <taxon>Lamiales</taxon>
        <taxon>Oleaceae</taxon>
        <taxon>Oleeae</taxon>
        <taxon>Olea</taxon>
    </lineage>
</organism>
<evidence type="ECO:0000313" key="3">
    <source>
        <dbReference type="Proteomes" id="UP000594638"/>
    </source>
</evidence>
<feature type="compositionally biased region" description="Low complexity" evidence="1">
    <location>
        <begin position="49"/>
        <end position="70"/>
    </location>
</feature>
<protein>
    <submittedName>
        <fullName evidence="2">Uncharacterized protein</fullName>
    </submittedName>
</protein>
<dbReference type="Gramene" id="OE9A059008T1">
    <property type="protein sequence ID" value="OE9A059008C1"/>
    <property type="gene ID" value="OE9A059008"/>
</dbReference>
<comment type="caution">
    <text evidence="2">The sequence shown here is derived from an EMBL/GenBank/DDBJ whole genome shotgun (WGS) entry which is preliminary data.</text>
</comment>